<dbReference type="Pfam" id="PF03476">
    <property type="entry name" value="MOSC_N"/>
    <property type="match status" value="1"/>
</dbReference>
<dbReference type="InterPro" id="IPR011037">
    <property type="entry name" value="Pyrv_Knase-like_insert_dom_sf"/>
</dbReference>
<dbReference type="GO" id="GO:0030170">
    <property type="term" value="F:pyridoxal phosphate binding"/>
    <property type="evidence" value="ECO:0007669"/>
    <property type="project" value="InterPro"/>
</dbReference>
<dbReference type="PROSITE" id="PS51340">
    <property type="entry name" value="MOSC"/>
    <property type="match status" value="1"/>
</dbReference>
<dbReference type="RefSeq" id="WP_212658621.1">
    <property type="nucleotide sequence ID" value="NZ_JAGXTP010000001.1"/>
</dbReference>
<dbReference type="InterPro" id="IPR005302">
    <property type="entry name" value="MoCF_Sase_C"/>
</dbReference>
<accession>A0A942IE04</accession>
<dbReference type="Proteomes" id="UP000678281">
    <property type="component" value="Unassembled WGS sequence"/>
</dbReference>
<sequence>MTSFRIEQMFLYPVKSLGGMAVQEAQITPSGSLRGDREWLVTRPDGSMLWQGDIPRMALLSAQLEMDRLVLRDAEGRPGPLPEIASDSPVMVEQEGYQLPGFDQGDAVASWLGSCLGAACRLVRLGEQAHRWGGLNPVHAVSTVSLAALNARLAERGESAIAVERFRPNIVLSGNHAAFAEEAARALDFGPAALDLREPCVRCELPNISLEDASRQKQPLKLIGAMSRERSTARPASFGTYCTARGAVLRVGMST</sequence>
<dbReference type="GO" id="GO:0003824">
    <property type="term" value="F:catalytic activity"/>
    <property type="evidence" value="ECO:0007669"/>
    <property type="project" value="InterPro"/>
</dbReference>
<organism evidence="2 3">
    <name type="scientific">Devosia litorisediminis</name>
    <dbReference type="NCBI Taxonomy" id="2829817"/>
    <lineage>
        <taxon>Bacteria</taxon>
        <taxon>Pseudomonadati</taxon>
        <taxon>Pseudomonadota</taxon>
        <taxon>Alphaproteobacteria</taxon>
        <taxon>Hyphomicrobiales</taxon>
        <taxon>Devosiaceae</taxon>
        <taxon>Devosia</taxon>
    </lineage>
</organism>
<dbReference type="Pfam" id="PF03473">
    <property type="entry name" value="MOSC"/>
    <property type="match status" value="1"/>
</dbReference>
<evidence type="ECO:0000259" key="1">
    <source>
        <dbReference type="PROSITE" id="PS51340"/>
    </source>
</evidence>
<protein>
    <submittedName>
        <fullName evidence="2">MOSC N-terminal beta barrel domain-containing protein</fullName>
    </submittedName>
</protein>
<dbReference type="AlphaFoldDB" id="A0A942IE04"/>
<reference evidence="2" key="1">
    <citation type="submission" date="2021-04" db="EMBL/GenBank/DDBJ databases">
        <title>Devosia litorisediminis sp. nov., isolated from a sand dune.</title>
        <authorList>
            <person name="Park S."/>
            <person name="Yoon J.-H."/>
        </authorList>
    </citation>
    <scope>NUCLEOTIDE SEQUENCE</scope>
    <source>
        <strain evidence="2">BSSL-BM10</strain>
    </source>
</reference>
<keyword evidence="3" id="KW-1185">Reference proteome</keyword>
<feature type="domain" description="MOSC" evidence="1">
    <location>
        <begin position="105"/>
        <end position="255"/>
    </location>
</feature>
<dbReference type="GO" id="GO:0030151">
    <property type="term" value="F:molybdenum ion binding"/>
    <property type="evidence" value="ECO:0007669"/>
    <property type="project" value="InterPro"/>
</dbReference>
<gene>
    <name evidence="2" type="ORF">KD146_10530</name>
</gene>
<dbReference type="InterPro" id="IPR005303">
    <property type="entry name" value="MOCOS_middle"/>
</dbReference>
<dbReference type="SUPFAM" id="SSF50800">
    <property type="entry name" value="PK beta-barrel domain-like"/>
    <property type="match status" value="1"/>
</dbReference>
<name>A0A942IE04_9HYPH</name>
<dbReference type="EMBL" id="JAGXTP010000001">
    <property type="protein sequence ID" value="MBS3849129.1"/>
    <property type="molecule type" value="Genomic_DNA"/>
</dbReference>
<evidence type="ECO:0000313" key="3">
    <source>
        <dbReference type="Proteomes" id="UP000678281"/>
    </source>
</evidence>
<proteinExistence type="predicted"/>
<comment type="caution">
    <text evidence="2">The sequence shown here is derived from an EMBL/GenBank/DDBJ whole genome shotgun (WGS) entry which is preliminary data.</text>
</comment>
<evidence type="ECO:0000313" key="2">
    <source>
        <dbReference type="EMBL" id="MBS3849129.1"/>
    </source>
</evidence>
<dbReference type="SUPFAM" id="SSF141673">
    <property type="entry name" value="MOSC N-terminal domain-like"/>
    <property type="match status" value="1"/>
</dbReference>